<proteinExistence type="predicted"/>
<organism evidence="1 2">
    <name type="scientific">Capnocytophaga canimorsus (strain 5)</name>
    <dbReference type="NCBI Taxonomy" id="860228"/>
    <lineage>
        <taxon>Bacteria</taxon>
        <taxon>Pseudomonadati</taxon>
        <taxon>Bacteroidota</taxon>
        <taxon>Flavobacteriia</taxon>
        <taxon>Flavobacteriales</taxon>
        <taxon>Flavobacteriaceae</taxon>
        <taxon>Capnocytophaga</taxon>
    </lineage>
</organism>
<dbReference type="EMBL" id="CP002113">
    <property type="protein sequence ID" value="AEK24108.1"/>
    <property type="molecule type" value="Genomic_DNA"/>
</dbReference>
<gene>
    <name evidence="1" type="ordered locus">Ccan_19920</name>
</gene>
<dbReference type="STRING" id="860228.Ccan_19920"/>
<dbReference type="Proteomes" id="UP000008895">
    <property type="component" value="Chromosome"/>
</dbReference>
<dbReference type="KEGG" id="ccm:Ccan_19920"/>
<sequence length="45" mass="5378">MIHYFGGIFMEKRYDLVFSLWFKEQTPIGNFFDLLFLDNLKAKSG</sequence>
<name>F9YTR3_CAPCC</name>
<reference evidence="1 2" key="1">
    <citation type="journal article" date="2011" name="J. Bacteriol.">
        <title>Complete genome sequence of the dog commensal and human pathogen Capnocytophaga canimorsus strain 5.</title>
        <authorList>
            <person name="Manfredi P."/>
            <person name="Pagni M."/>
            <person name="Cornelis G.R."/>
        </authorList>
    </citation>
    <scope>NUCLEOTIDE SEQUENCE [LARGE SCALE GENOMIC DNA]</scope>
    <source>
        <strain evidence="2">5</strain>
    </source>
</reference>
<accession>F9YTR3</accession>
<dbReference type="HOGENOM" id="CLU_3197494_0_0_10"/>
<evidence type="ECO:0000313" key="2">
    <source>
        <dbReference type="Proteomes" id="UP000008895"/>
    </source>
</evidence>
<evidence type="ECO:0000313" key="1">
    <source>
        <dbReference type="EMBL" id="AEK24108.1"/>
    </source>
</evidence>
<dbReference type="AlphaFoldDB" id="F9YTR3"/>
<protein>
    <submittedName>
        <fullName evidence="1">Uncharacterized protein</fullName>
    </submittedName>
</protein>
<keyword evidence="2" id="KW-1185">Reference proteome</keyword>